<dbReference type="Proteomes" id="UP000530452">
    <property type="component" value="Unassembled WGS sequence"/>
</dbReference>
<evidence type="ECO:0000313" key="15">
    <source>
        <dbReference type="EMBL" id="HAA8053423.1"/>
    </source>
</evidence>
<dbReference type="InterPro" id="IPR038765">
    <property type="entry name" value="Papain-like_cys_pep_sf"/>
</dbReference>
<dbReference type="Proteomes" id="UP000336166">
    <property type="component" value="Unassembled WGS sequence"/>
</dbReference>
<evidence type="ECO:0000256" key="1">
    <source>
        <dbReference type="SAM" id="SignalP"/>
    </source>
</evidence>
<dbReference type="EMBL" id="DAAIHR010000007">
    <property type="protein sequence ID" value="HAB8398459.1"/>
    <property type="molecule type" value="Genomic_DNA"/>
</dbReference>
<dbReference type="EMBL" id="DABJAN010000001">
    <property type="protein sequence ID" value="HAJ9591972.1"/>
    <property type="molecule type" value="Genomic_DNA"/>
</dbReference>
<dbReference type="Proteomes" id="UP000843775">
    <property type="component" value="Unassembled WGS sequence"/>
</dbReference>
<evidence type="ECO:0000313" key="5">
    <source>
        <dbReference type="EMBL" id="EAE4940434.1"/>
    </source>
</evidence>
<dbReference type="EMBL" id="AAAQQZ010000005">
    <property type="protein sequence ID" value="EAE1339483.1"/>
    <property type="molecule type" value="Genomic_DNA"/>
</dbReference>
<gene>
    <name evidence="6" type="ORF">A8L61_08760</name>
    <name evidence="8" type="ORF">AB917_07030</name>
    <name evidence="3" type="ORF">ART25_11240</name>
    <name evidence="7" type="ORF">BB997_00035</name>
    <name evidence="13" type="ORF">BCZ19_04100</name>
    <name evidence="9" type="ORF">CW845_11145</name>
    <name evidence="11" type="ORF">D4920_10775</name>
    <name evidence="10" type="ORF">D4B11_03470</name>
    <name evidence="12" type="ORF">D5N24_10130</name>
    <name evidence="19" type="ORF">DCK61_01270</name>
    <name evidence="5" type="ORF">E1W56_00035</name>
    <name evidence="14" type="ORF">FV747_14110</name>
    <name evidence="15" type="ORF">GHH22_09670</name>
    <name evidence="17" type="ORF">GI949_14480</name>
    <name evidence="16" type="ORF">GYR60_07995</name>
    <name evidence="18" type="ORF">HQN34_000136</name>
    <name evidence="2" type="ORF">QD52_04135</name>
    <name evidence="4" type="ORF">Y261_14685</name>
</gene>
<dbReference type="Proteomes" id="UP000460224">
    <property type="component" value="Unassembled WGS sequence"/>
</dbReference>
<reference evidence="29 30" key="6">
    <citation type="submission" date="2019-04" db="EMBL/GenBank/DDBJ databases">
        <authorList>
            <person name="Ashton P.M."/>
            <person name="Dallman T."/>
            <person name="Nair S."/>
            <person name="De Pinna E."/>
            <person name="Peters T."/>
            <person name="Grant K."/>
        </authorList>
    </citation>
    <scope>NUCLEOTIDE SEQUENCE [LARGE SCALE GENOMIC DNA]</scope>
    <source>
        <strain evidence="11 30">282333</strain>
        <strain evidence="12 29">282352</strain>
        <strain evidence="10 31">289003</strain>
        <strain evidence="14 26">788324</strain>
        <strain evidence="5">RL15000286</strain>
    </source>
</reference>
<evidence type="ECO:0000313" key="13">
    <source>
        <dbReference type="EMBL" id="ECX6923840.1"/>
    </source>
</evidence>
<evidence type="ECO:0000313" key="27">
    <source>
        <dbReference type="Proteomes" id="UP000478682"/>
    </source>
</evidence>
<dbReference type="EMBL" id="AAALRN010000001">
    <property type="protein sequence ID" value="EAD1184272.1"/>
    <property type="molecule type" value="Genomic_DNA"/>
</dbReference>
<dbReference type="EMBL" id="AANEHK010000018">
    <property type="protein sequence ID" value="EDO0987133.1"/>
    <property type="molecule type" value="Genomic_DNA"/>
</dbReference>
<evidence type="ECO:0000313" key="24">
    <source>
        <dbReference type="Proteomes" id="UP000427828"/>
    </source>
</evidence>
<evidence type="ECO:0000313" key="21">
    <source>
        <dbReference type="Proteomes" id="UP000358545"/>
    </source>
</evidence>
<evidence type="ECO:0000313" key="32">
    <source>
        <dbReference type="Proteomes" id="UP000548278"/>
    </source>
</evidence>
<evidence type="ECO:0000313" key="35">
    <source>
        <dbReference type="Proteomes" id="UP000843775"/>
    </source>
</evidence>
<evidence type="ECO:0000313" key="10">
    <source>
        <dbReference type="EMBL" id="EAG9518819.1"/>
    </source>
</evidence>
<evidence type="ECO:0000313" key="11">
    <source>
        <dbReference type="EMBL" id="EAH2282557.1"/>
    </source>
</evidence>
<evidence type="ECO:0000313" key="12">
    <source>
        <dbReference type="EMBL" id="EAH3294756.1"/>
    </source>
</evidence>
<evidence type="ECO:0000313" key="29">
    <source>
        <dbReference type="Proteomes" id="UP000530452"/>
    </source>
</evidence>
<dbReference type="Proteomes" id="UP000379076">
    <property type="component" value="Unassembled WGS sequence"/>
</dbReference>
<dbReference type="Gene3D" id="3.90.1720.10">
    <property type="entry name" value="endopeptidase domain like (from Nostoc punctiforme)"/>
    <property type="match status" value="1"/>
</dbReference>
<protein>
    <submittedName>
        <fullName evidence="10">Uncharacterized protein</fullName>
    </submittedName>
</protein>
<evidence type="ECO:0000313" key="25">
    <source>
        <dbReference type="Proteomes" id="UP000460224"/>
    </source>
</evidence>
<evidence type="ECO:0000313" key="2">
    <source>
        <dbReference type="EMBL" id="EAD1184272.1"/>
    </source>
</evidence>
<proteinExistence type="predicted"/>
<dbReference type="EMBL" id="AABAGT010000012">
    <property type="protein sequence ID" value="EAG0867376.1"/>
    <property type="molecule type" value="Genomic_DNA"/>
</dbReference>
<dbReference type="Proteomes" id="UP000843503">
    <property type="component" value="Unassembled WGS sequence"/>
</dbReference>
<accession>A0A3R0GWT7</accession>
<dbReference type="EMBL" id="AABEKY010000006">
    <property type="protein sequence ID" value="EAG9388040.1"/>
    <property type="molecule type" value="Genomic_DNA"/>
</dbReference>
<evidence type="ECO:0000313" key="14">
    <source>
        <dbReference type="EMBL" id="EDO0987133.1"/>
    </source>
</evidence>
<feature type="chain" id="PRO_5044084752" evidence="1">
    <location>
        <begin position="28"/>
        <end position="275"/>
    </location>
</feature>
<evidence type="ECO:0000313" key="19">
    <source>
        <dbReference type="EMBL" id="KAA9453110.1"/>
    </source>
</evidence>
<dbReference type="AlphaFoldDB" id="A0A3R0GWT7"/>
<evidence type="ECO:0000313" key="28">
    <source>
        <dbReference type="Proteomes" id="UP000522199"/>
    </source>
</evidence>
<organism evidence="10 31">
    <name type="scientific">Listeria monocytogenes</name>
    <dbReference type="NCBI Taxonomy" id="1639"/>
    <lineage>
        <taxon>Bacteria</taxon>
        <taxon>Bacillati</taxon>
        <taxon>Bacillota</taxon>
        <taxon>Bacilli</taxon>
        <taxon>Bacillales</taxon>
        <taxon>Listeriaceae</taxon>
        <taxon>Listeria</taxon>
    </lineage>
</organism>
<dbReference type="EMBL" id="DAAJZA010000014">
    <property type="protein sequence ID" value="HAC1756178.1"/>
    <property type="molecule type" value="Genomic_DNA"/>
</dbReference>
<evidence type="ECO:0000313" key="22">
    <source>
        <dbReference type="Proteomes" id="UP000379076"/>
    </source>
</evidence>
<evidence type="ECO:0000313" key="9">
    <source>
        <dbReference type="EMBL" id="EAG9388040.1"/>
    </source>
</evidence>
<evidence type="ECO:0000313" key="3">
    <source>
        <dbReference type="EMBL" id="EAE1339483.1"/>
    </source>
</evidence>
<evidence type="ECO:0000313" key="33">
    <source>
        <dbReference type="Proteomes" id="UP000840197"/>
    </source>
</evidence>
<dbReference type="Proteomes" id="UP000393182">
    <property type="component" value="Unassembled WGS sequence"/>
</dbReference>
<reference evidence="28 32" key="5">
    <citation type="submission" date="2019-04" db="EMBL/GenBank/DDBJ databases">
        <authorList>
            <consortium name="GenomeTrakr network: Whole genome sequencing for foodborne pathogen traceback"/>
        </authorList>
    </citation>
    <scope>NUCLEOTIDE SEQUENCE [LARGE SCALE GENOMIC DNA]</scope>
    <source>
        <strain evidence="8 32">CFSAN004300</strain>
        <strain evidence="9 28">CFSAN072474</strain>
    </source>
</reference>
<evidence type="ECO:0000313" key="34">
    <source>
        <dbReference type="Proteomes" id="UP000843503"/>
    </source>
</evidence>
<dbReference type="EMBL" id="AABEMN010000003">
    <property type="protein sequence ID" value="EAG9518819.1"/>
    <property type="molecule type" value="Genomic_DNA"/>
</dbReference>
<dbReference type="Proteomes" id="UP000533021">
    <property type="component" value="Unassembled WGS sequence"/>
</dbReference>
<dbReference type="EMBL" id="DAAEEB010000006">
    <property type="protein sequence ID" value="HAA8053423.1"/>
    <property type="molecule type" value="Genomic_DNA"/>
</dbReference>
<dbReference type="Proteomes" id="UP000467536">
    <property type="component" value="Unassembled WGS sequence"/>
</dbReference>
<comment type="caution">
    <text evidence="10">The sequence shown here is derived from an EMBL/GenBank/DDBJ whole genome shotgun (WGS) entry which is preliminary data.</text>
</comment>
<dbReference type="Proteomes" id="UP000358545">
    <property type="component" value="Unassembled WGS sequence"/>
</dbReference>
<dbReference type="Proteomes" id="UP000546397">
    <property type="component" value="Unassembled WGS sequence"/>
</dbReference>
<dbReference type="EMBL" id="AALAQH010000001">
    <property type="protein sequence ID" value="ECX6923840.1"/>
    <property type="molecule type" value="Genomic_DNA"/>
</dbReference>
<dbReference type="EMBL" id="AAAREG010000021">
    <property type="protein sequence ID" value="EAE2355581.1"/>
    <property type="molecule type" value="Genomic_DNA"/>
</dbReference>
<dbReference type="Proteomes" id="UP000427828">
    <property type="component" value="Unassembled WGS sequence"/>
</dbReference>
<dbReference type="RefSeq" id="WP_012681110.1">
    <property type="nucleotide sequence ID" value="NC_021826.1"/>
</dbReference>
<reference evidence="22 23" key="4">
    <citation type="submission" date="2018-06" db="EMBL/GenBank/DDBJ databases">
        <authorList>
            <consortium name="GenomeTrakr: Next Generation Sequencing Network for Food Pathogen Tracability"/>
        </authorList>
    </citation>
    <scope>NUCLEOTIDE SEQUENCE [LARGE SCALE GENOMIC DNA]</scope>
    <source>
        <strain evidence="3 22">FDA00006494</strain>
        <strain evidence="2 23">FDA00008584</strain>
        <strain evidence="13 24">FLAG-51482A</strain>
    </source>
</reference>
<dbReference type="Proteomes" id="UP000522199">
    <property type="component" value="Unassembled WGS sequence"/>
</dbReference>
<dbReference type="EMBL" id="AABGHY010000006">
    <property type="protein sequence ID" value="EAH3294756.1"/>
    <property type="molecule type" value="Genomic_DNA"/>
</dbReference>
<reference evidence="19 25" key="2">
    <citation type="submission" date="2018-04" db="EMBL/GenBank/DDBJ databases">
        <title>Genome Analysis of a Prevalent Clone of Listeria monocytogenes Sequence Type 87 in China.</title>
        <authorList>
            <person name="Wang Y."/>
        </authorList>
    </citation>
    <scope>NUCLEOTIDE SEQUENCE [LARGE SCALE GENOMIC DNA]</scope>
    <source>
        <strain evidence="19 25">ICDC_LM1523</strain>
    </source>
</reference>
<evidence type="ECO:0000313" key="4">
    <source>
        <dbReference type="EMBL" id="EAE2355581.1"/>
    </source>
</evidence>
<evidence type="ECO:0000313" key="17">
    <source>
        <dbReference type="EMBL" id="HAC1756178.1"/>
    </source>
</evidence>
<evidence type="ECO:0000313" key="8">
    <source>
        <dbReference type="EMBL" id="EAG6990339.1"/>
    </source>
</evidence>
<name>A0A3R0GWT7_LISMN</name>
<evidence type="ECO:0000313" key="26">
    <source>
        <dbReference type="Proteomes" id="UP000467536"/>
    </source>
</evidence>
<dbReference type="EMBL" id="AABDGJ010000004">
    <property type="protein sequence ID" value="EAG6990339.1"/>
    <property type="molecule type" value="Genomic_DNA"/>
</dbReference>
<feature type="signal peptide" evidence="1">
    <location>
        <begin position="1"/>
        <end position="27"/>
    </location>
</feature>
<sequence length="275" mass="30852">MKKRLIGIITALLLVSGILLSPQMAQAETKVDYDALYQQGVSEGIINKADVSLETWIKENESEYNQVYQDGLKDGVYDASLSYEEWIKLNNYGQPPVVDENWEEVPQKPMLKGVYKGYNIKKGDILITNGTSSSGLLGHAAIANGNEYILDIPGAGKTTRQVPTSKWMSDYDPEGWVKVYRLKDSSVANAAANWADKNYYSTKGTSKQNIFPKYGMTGSRYSKNPTYCSKIVLQAYYFGTGNKPVVQVFPSLVTVYDLPNYFSKAYKPQQVKYFK</sequence>
<reference evidence="15" key="7">
    <citation type="submission" date="2019-10" db="EMBL/GenBank/DDBJ databases">
        <authorList>
            <consortium name="NCBI Pathogen Detection Project"/>
        </authorList>
    </citation>
    <scope>NUCLEOTIDE SEQUENCE</scope>
    <source>
        <strain evidence="15">09CEB371LM</strain>
        <strain evidence="18">2017-325981-023-01</strain>
        <strain evidence="16">CFIAFB20130012</strain>
        <strain evidence="17">DMG1500109</strain>
    </source>
</reference>
<evidence type="ECO:0000313" key="7">
    <source>
        <dbReference type="EMBL" id="EAG1891992.1"/>
    </source>
</evidence>
<reference evidence="33 34" key="1">
    <citation type="journal article" date="2018" name="Genome Biol.">
        <title>SKESA: strategic k-mer extension for scrupulous assemblies.</title>
        <authorList>
            <person name="Souvorov A."/>
            <person name="Agarwala R."/>
            <person name="Lipman D.J."/>
        </authorList>
    </citation>
    <scope>NUCLEOTIDE SEQUENCE [LARGE SCALE GENOMIC DNA]</scope>
    <source>
        <strain evidence="15">09CEB371LM</strain>
        <strain evidence="18">2017-325981-023-01</strain>
        <strain evidence="16 33">CFIAFB20130012</strain>
        <strain evidence="17 35">DMG1500109</strain>
    </source>
</reference>
<evidence type="ECO:0000313" key="31">
    <source>
        <dbReference type="Proteomes" id="UP000546397"/>
    </source>
</evidence>
<keyword evidence="1" id="KW-0732">Signal</keyword>
<evidence type="ECO:0000313" key="16">
    <source>
        <dbReference type="EMBL" id="HAB8398459.1"/>
    </source>
</evidence>
<dbReference type="EMBL" id="QDAY01000001">
    <property type="protein sequence ID" value="KAA9453110.1"/>
    <property type="molecule type" value="Genomic_DNA"/>
</dbReference>
<evidence type="ECO:0000313" key="6">
    <source>
        <dbReference type="EMBL" id="EAG0867376.1"/>
    </source>
</evidence>
<dbReference type="Proteomes" id="UP000403352">
    <property type="component" value="Unassembled WGS sequence"/>
</dbReference>
<reference evidence="20 21" key="3">
    <citation type="submission" date="2018-06" db="EMBL/GenBank/DDBJ databases">
        <authorList>
            <consortium name="PulseNet: The National Subtyping Network for Foodborne Disease Surveillance"/>
            <person name="Tarr C.L."/>
            <person name="Trees E."/>
            <person name="Katz L.S."/>
            <person name="Carleton-Romer H.A."/>
            <person name="Stroika S."/>
            <person name="Kucerova Z."/>
            <person name="Roache K.F."/>
            <person name="Sabol A.L."/>
            <person name="Besser J."/>
            <person name="Gerner-Smidt P."/>
        </authorList>
    </citation>
    <scope>NUCLEOTIDE SEQUENCE [LARGE SCALE GENOMIC DNA]</scope>
    <source>
        <strain evidence="4 20">PNUSAL000134</strain>
        <strain evidence="6 21">PNUSAL002180</strain>
        <strain evidence="7 27">PNUSAL002298</strain>
    </source>
</reference>
<dbReference type="SUPFAM" id="SSF54001">
    <property type="entry name" value="Cysteine proteinases"/>
    <property type="match status" value="1"/>
</dbReference>
<dbReference type="EMBL" id="AABATR010000001">
    <property type="protein sequence ID" value="EAG1891992.1"/>
    <property type="molecule type" value="Genomic_DNA"/>
</dbReference>
<dbReference type="EMBL" id="AABFVG010000006">
    <property type="protein sequence ID" value="EAH2282557.1"/>
    <property type="molecule type" value="Genomic_DNA"/>
</dbReference>
<dbReference type="Proteomes" id="UP000548278">
    <property type="component" value="Unassembled WGS sequence"/>
</dbReference>
<dbReference type="Proteomes" id="UP000840197">
    <property type="component" value="Unassembled WGS sequence"/>
</dbReference>
<evidence type="ECO:0000313" key="30">
    <source>
        <dbReference type="Proteomes" id="UP000533021"/>
    </source>
</evidence>
<dbReference type="Proteomes" id="UP000478682">
    <property type="component" value="Unassembled WGS sequence"/>
</dbReference>
<evidence type="ECO:0000313" key="18">
    <source>
        <dbReference type="EMBL" id="HAJ9591972.1"/>
    </source>
</evidence>
<evidence type="ECO:0000313" key="23">
    <source>
        <dbReference type="Proteomes" id="UP000403352"/>
    </source>
</evidence>
<dbReference type="Proteomes" id="UP000840039">
    <property type="component" value="Unassembled WGS sequence"/>
</dbReference>
<dbReference type="EMBL" id="AAASLB010000001">
    <property type="protein sequence ID" value="EAE4940434.1"/>
    <property type="molecule type" value="Genomic_DNA"/>
</dbReference>
<evidence type="ECO:0000313" key="20">
    <source>
        <dbReference type="Proteomes" id="UP000336166"/>
    </source>
</evidence>